<dbReference type="EMBL" id="RYZI01000258">
    <property type="protein sequence ID" value="RWA07435.1"/>
    <property type="molecule type" value="Genomic_DNA"/>
</dbReference>
<feature type="domain" description="Diels-Alderase C-terminal" evidence="3">
    <location>
        <begin position="118"/>
        <end position="280"/>
    </location>
</feature>
<dbReference type="InterPro" id="IPR056402">
    <property type="entry name" value="DA_N"/>
</dbReference>
<keyword evidence="6" id="KW-1185">Reference proteome</keyword>
<name>A0A439CZ04_9PEZI</name>
<comment type="caution">
    <text evidence="5">The sequence shown here is derived from an EMBL/GenBank/DDBJ whole genome shotgun (WGS) entry which is preliminary data.</text>
</comment>
<dbReference type="GO" id="GO:0016853">
    <property type="term" value="F:isomerase activity"/>
    <property type="evidence" value="ECO:0007669"/>
    <property type="project" value="UniProtKB-KW"/>
</dbReference>
<evidence type="ECO:0000313" key="6">
    <source>
        <dbReference type="Proteomes" id="UP000286045"/>
    </source>
</evidence>
<dbReference type="Proteomes" id="UP000286045">
    <property type="component" value="Unassembled WGS sequence"/>
</dbReference>
<dbReference type="STRING" id="363999.A0A439CZ04"/>
<reference evidence="5 6" key="1">
    <citation type="submission" date="2018-12" db="EMBL/GenBank/DDBJ databases">
        <title>Draft genome sequence of Xylaria grammica IHI A82.</title>
        <authorList>
            <person name="Buettner E."/>
            <person name="Kellner H."/>
        </authorList>
    </citation>
    <scope>NUCLEOTIDE SEQUENCE [LARGE SCALE GENOMIC DNA]</scope>
    <source>
        <strain evidence="5 6">IHI A82</strain>
    </source>
</reference>
<comment type="similarity">
    <text evidence="2">Belongs to the Diels-Alderase family.</text>
</comment>
<keyword evidence="1" id="KW-0413">Isomerase</keyword>
<evidence type="ECO:0000256" key="1">
    <source>
        <dbReference type="ARBA" id="ARBA00023235"/>
    </source>
</evidence>
<evidence type="ECO:0000259" key="4">
    <source>
        <dbReference type="Pfam" id="PF24137"/>
    </source>
</evidence>
<dbReference type="Pfam" id="PF24137">
    <property type="entry name" value="DA_N"/>
    <property type="match status" value="1"/>
</dbReference>
<evidence type="ECO:0000259" key="3">
    <source>
        <dbReference type="Pfam" id="PF22903"/>
    </source>
</evidence>
<accession>A0A439CZ04</accession>
<organism evidence="5 6">
    <name type="scientific">Xylaria grammica</name>
    <dbReference type="NCBI Taxonomy" id="363999"/>
    <lineage>
        <taxon>Eukaryota</taxon>
        <taxon>Fungi</taxon>
        <taxon>Dikarya</taxon>
        <taxon>Ascomycota</taxon>
        <taxon>Pezizomycotina</taxon>
        <taxon>Sordariomycetes</taxon>
        <taxon>Xylariomycetidae</taxon>
        <taxon>Xylariales</taxon>
        <taxon>Xylariaceae</taxon>
        <taxon>Xylaria</taxon>
    </lineage>
</organism>
<evidence type="ECO:0000256" key="2">
    <source>
        <dbReference type="ARBA" id="ARBA00046325"/>
    </source>
</evidence>
<gene>
    <name evidence="5" type="ORF">EKO27_g7670</name>
</gene>
<dbReference type="Pfam" id="PF22903">
    <property type="entry name" value="DA_C"/>
    <property type="match status" value="1"/>
</dbReference>
<dbReference type="AlphaFoldDB" id="A0A439CZ04"/>
<proteinExistence type="inferred from homology"/>
<evidence type="ECO:0000313" key="5">
    <source>
        <dbReference type="EMBL" id="RWA07435.1"/>
    </source>
</evidence>
<feature type="domain" description="Diels-Alderase N-terminal" evidence="4">
    <location>
        <begin position="6"/>
        <end position="115"/>
    </location>
</feature>
<dbReference type="InterPro" id="IPR054499">
    <property type="entry name" value="DA_C"/>
</dbReference>
<sequence length="281" mass="30752">MRRRGSSGAVAGVWRDSPNGSEISFHVDADCSHAEIEVLVPGLVTGSMSLTSLPGDTGLDTSTELGPLVHYMRPIGRASINAKLTFKDSQSVEPDAVSTLHLHDEFSAGGMDRVWSLLSWPQIMTESYYLRAHVGPYTMQVMRIIPSAIHKSRPWAVARLYCERQLICAAQNVVDAADEDQRRLNVDSLGVSKIYGDASDTCLTGLFRDSNIGYNVDFIQGGEPKKKWRFRVRHVRTFWNIPTSAPGPNGTGNTGFVEHIRGGLNAEDYQGVGLGGQCELS</sequence>
<protein>
    <submittedName>
        <fullName evidence="5">Uncharacterized protein</fullName>
    </submittedName>
</protein>